<sequence length="267" mass="27083">MEMGSRRLLATGAAVGGSAKNGGKQQLSWAAQELTGPDGGTVGKGEMPGALDGREVESAGLVEEQCFATGLENLDGDWGGEEMGGGAWTALHPHFSPIHPPGGAGSSGVWRVSSATVVLTTGGRALNAGAGTWGGGALWWPGQVPDLYLVRWRQGTGGERGPSSNPIHPQAGQAAARARAGAALCCTVPRAPGSSASRAGPCKATGWGELRRPAAGGPTGWQSPTGVRRGGDAIRTVERYRERTHSRLAEAGGPTGILQRNKAAAAP</sequence>
<dbReference type="Proteomes" id="UP001287286">
    <property type="component" value="Unassembled WGS sequence"/>
</dbReference>
<keyword evidence="3" id="KW-1185">Reference proteome</keyword>
<reference evidence="2 3" key="1">
    <citation type="journal article" date="2024" name="Microbiol. Resour. Announc.">
        <title>Genome annotations for the ascomycete fungi Trichoderma harzianum, Trichoderma aggressivum, and Purpureocillium lilacinum.</title>
        <authorList>
            <person name="Beijen E.P.W."/>
            <person name="Ohm R.A."/>
        </authorList>
    </citation>
    <scope>NUCLEOTIDE SEQUENCE [LARGE SCALE GENOMIC DNA]</scope>
    <source>
        <strain evidence="2 3">CBS 150709</strain>
    </source>
</reference>
<protein>
    <submittedName>
        <fullName evidence="2">Uncharacterized protein</fullName>
    </submittedName>
</protein>
<evidence type="ECO:0000313" key="2">
    <source>
        <dbReference type="EMBL" id="KAK4090342.1"/>
    </source>
</evidence>
<dbReference type="EMBL" id="JAWRVI010000016">
    <property type="protein sequence ID" value="KAK4090342.1"/>
    <property type="molecule type" value="Genomic_DNA"/>
</dbReference>
<comment type="caution">
    <text evidence="2">The sequence shown here is derived from an EMBL/GenBank/DDBJ whole genome shotgun (WGS) entry which is preliminary data.</text>
</comment>
<evidence type="ECO:0000256" key="1">
    <source>
        <dbReference type="SAM" id="MobiDB-lite"/>
    </source>
</evidence>
<organism evidence="2 3">
    <name type="scientific">Purpureocillium lilacinum</name>
    <name type="common">Paecilomyces lilacinus</name>
    <dbReference type="NCBI Taxonomy" id="33203"/>
    <lineage>
        <taxon>Eukaryota</taxon>
        <taxon>Fungi</taxon>
        <taxon>Dikarya</taxon>
        <taxon>Ascomycota</taxon>
        <taxon>Pezizomycotina</taxon>
        <taxon>Sordariomycetes</taxon>
        <taxon>Hypocreomycetidae</taxon>
        <taxon>Hypocreales</taxon>
        <taxon>Ophiocordycipitaceae</taxon>
        <taxon>Purpureocillium</taxon>
    </lineage>
</organism>
<gene>
    <name evidence="2" type="ORF">Purlil1_5513</name>
</gene>
<name>A0ABR0C2C8_PURLI</name>
<proteinExistence type="predicted"/>
<accession>A0ABR0C2C8</accession>
<evidence type="ECO:0000313" key="3">
    <source>
        <dbReference type="Proteomes" id="UP001287286"/>
    </source>
</evidence>
<feature type="region of interest" description="Disordered" evidence="1">
    <location>
        <begin position="155"/>
        <end position="174"/>
    </location>
</feature>
<feature type="region of interest" description="Disordered" evidence="1">
    <location>
        <begin position="211"/>
        <end position="267"/>
    </location>
</feature>
<feature type="compositionally biased region" description="Basic and acidic residues" evidence="1">
    <location>
        <begin position="229"/>
        <end position="248"/>
    </location>
</feature>